<feature type="transmembrane region" description="Helical" evidence="6">
    <location>
        <begin position="23"/>
        <end position="43"/>
    </location>
</feature>
<feature type="domain" description="ABC transmembrane type-2" evidence="7">
    <location>
        <begin position="23"/>
        <end position="249"/>
    </location>
</feature>
<dbReference type="PIRSF" id="PIRSF006648">
    <property type="entry name" value="DrrB"/>
    <property type="match status" value="1"/>
</dbReference>
<keyword evidence="6" id="KW-1003">Cell membrane</keyword>
<evidence type="ECO:0000256" key="2">
    <source>
        <dbReference type="ARBA" id="ARBA00022692"/>
    </source>
</evidence>
<accession>A0ABV9WHW6</accession>
<dbReference type="InterPro" id="IPR000412">
    <property type="entry name" value="ABC_2_transport"/>
</dbReference>
<feature type="transmembrane region" description="Helical" evidence="6">
    <location>
        <begin position="137"/>
        <end position="161"/>
    </location>
</feature>
<gene>
    <name evidence="8" type="ORF">ACFPIJ_62250</name>
</gene>
<dbReference type="PANTHER" id="PTHR43229:SF3">
    <property type="entry name" value="ABC-TYPE MULTIDRUG TRANSPORT SYSTEM, PERMEASE COMPONENT"/>
    <property type="match status" value="1"/>
</dbReference>
<evidence type="ECO:0000256" key="5">
    <source>
        <dbReference type="ARBA" id="ARBA00023251"/>
    </source>
</evidence>
<evidence type="ECO:0000256" key="3">
    <source>
        <dbReference type="ARBA" id="ARBA00022989"/>
    </source>
</evidence>
<keyword evidence="6" id="KW-0813">Transport</keyword>
<feature type="transmembrane region" description="Helical" evidence="6">
    <location>
        <begin position="173"/>
        <end position="195"/>
    </location>
</feature>
<comment type="similarity">
    <text evidence="6">Belongs to the ABC-2 integral membrane protein family.</text>
</comment>
<feature type="transmembrane region" description="Helical" evidence="6">
    <location>
        <begin position="102"/>
        <end position="125"/>
    </location>
</feature>
<comment type="caution">
    <text evidence="8">The sequence shown here is derived from an EMBL/GenBank/DDBJ whole genome shotgun (WGS) entry which is preliminary data.</text>
</comment>
<dbReference type="InterPro" id="IPR051784">
    <property type="entry name" value="Nod_factor_ABC_transporter"/>
</dbReference>
<dbReference type="EMBL" id="JBHSIU010000131">
    <property type="protein sequence ID" value="MFC5008321.1"/>
    <property type="molecule type" value="Genomic_DNA"/>
</dbReference>
<sequence>MDTARGTWLIFHRQLTQLIRNPVWIFLGIFEPLTYLLLFAPLLKSALGASSSGEAYTMFVPGLLVLLAIFGGLFQGFGLLVELRAGVIERSRVTPISRLAMLLGRSLRDVVVLLCQCVLITLLALPFGLRVHLVDLLLAFLLVSLIALSTSAASNGVALALKSEATLSPIINTISQPLLLLSGILLPMALAPLWLQHVAKWNPFSWAVGGMRALFAGDVGADVVWQSVTIVAVLAAAAVVWSSRQFGRSVR</sequence>
<protein>
    <recommendedName>
        <fullName evidence="6">Transport permease protein</fullName>
    </recommendedName>
</protein>
<dbReference type="InterPro" id="IPR047817">
    <property type="entry name" value="ABC2_TM_bact-type"/>
</dbReference>
<dbReference type="RefSeq" id="WP_380129011.1">
    <property type="nucleotide sequence ID" value="NZ_JBHSIU010000131.1"/>
</dbReference>
<dbReference type="PANTHER" id="PTHR43229">
    <property type="entry name" value="NODULATION PROTEIN J"/>
    <property type="match status" value="1"/>
</dbReference>
<evidence type="ECO:0000313" key="9">
    <source>
        <dbReference type="Proteomes" id="UP001595912"/>
    </source>
</evidence>
<dbReference type="Proteomes" id="UP001595912">
    <property type="component" value="Unassembled WGS sequence"/>
</dbReference>
<name>A0ABV9WHW6_9ACTN</name>
<comment type="subcellular location">
    <subcellularLocation>
        <location evidence="6">Cell membrane</location>
        <topology evidence="6">Multi-pass membrane protein</topology>
    </subcellularLocation>
    <subcellularLocation>
        <location evidence="1">Membrane</location>
        <topology evidence="1">Multi-pass membrane protein</topology>
    </subcellularLocation>
</comment>
<evidence type="ECO:0000259" key="7">
    <source>
        <dbReference type="PROSITE" id="PS51012"/>
    </source>
</evidence>
<dbReference type="InterPro" id="IPR013525">
    <property type="entry name" value="ABC2_TM"/>
</dbReference>
<dbReference type="PROSITE" id="PS51012">
    <property type="entry name" value="ABC_TM2"/>
    <property type="match status" value="1"/>
</dbReference>
<keyword evidence="4 6" id="KW-0472">Membrane</keyword>
<organism evidence="8 9">
    <name type="scientific">Dactylosporangium cerinum</name>
    <dbReference type="NCBI Taxonomy" id="1434730"/>
    <lineage>
        <taxon>Bacteria</taxon>
        <taxon>Bacillati</taxon>
        <taxon>Actinomycetota</taxon>
        <taxon>Actinomycetes</taxon>
        <taxon>Micromonosporales</taxon>
        <taxon>Micromonosporaceae</taxon>
        <taxon>Dactylosporangium</taxon>
    </lineage>
</organism>
<keyword evidence="5" id="KW-0046">Antibiotic resistance</keyword>
<keyword evidence="2 6" id="KW-0812">Transmembrane</keyword>
<keyword evidence="3 6" id="KW-1133">Transmembrane helix</keyword>
<keyword evidence="9" id="KW-1185">Reference proteome</keyword>
<reference evidence="9" key="1">
    <citation type="journal article" date="2019" name="Int. J. Syst. Evol. Microbiol.">
        <title>The Global Catalogue of Microorganisms (GCM) 10K type strain sequencing project: providing services to taxonomists for standard genome sequencing and annotation.</title>
        <authorList>
            <consortium name="The Broad Institute Genomics Platform"/>
            <consortium name="The Broad Institute Genome Sequencing Center for Infectious Disease"/>
            <person name="Wu L."/>
            <person name="Ma J."/>
        </authorList>
    </citation>
    <scope>NUCLEOTIDE SEQUENCE [LARGE SCALE GENOMIC DNA]</scope>
    <source>
        <strain evidence="9">CGMCC 4.7152</strain>
    </source>
</reference>
<evidence type="ECO:0000256" key="6">
    <source>
        <dbReference type="RuleBase" id="RU361157"/>
    </source>
</evidence>
<evidence type="ECO:0000256" key="1">
    <source>
        <dbReference type="ARBA" id="ARBA00004141"/>
    </source>
</evidence>
<proteinExistence type="inferred from homology"/>
<feature type="transmembrane region" description="Helical" evidence="6">
    <location>
        <begin position="55"/>
        <end position="81"/>
    </location>
</feature>
<dbReference type="Pfam" id="PF01061">
    <property type="entry name" value="ABC2_membrane"/>
    <property type="match status" value="1"/>
</dbReference>
<evidence type="ECO:0000313" key="8">
    <source>
        <dbReference type="EMBL" id="MFC5008321.1"/>
    </source>
</evidence>
<feature type="transmembrane region" description="Helical" evidence="6">
    <location>
        <begin position="223"/>
        <end position="241"/>
    </location>
</feature>
<evidence type="ECO:0000256" key="4">
    <source>
        <dbReference type="ARBA" id="ARBA00023136"/>
    </source>
</evidence>